<comment type="caution">
    <text evidence="1">The sequence shown here is derived from an EMBL/GenBank/DDBJ whole genome shotgun (WGS) entry which is preliminary data.</text>
</comment>
<dbReference type="InterPro" id="IPR042201">
    <property type="entry name" value="FH2_Formin_sf"/>
</dbReference>
<dbReference type="EMBL" id="BSXT01001824">
    <property type="protein sequence ID" value="GMF45482.1"/>
    <property type="molecule type" value="Genomic_DNA"/>
</dbReference>
<evidence type="ECO:0000313" key="2">
    <source>
        <dbReference type="Proteomes" id="UP001165121"/>
    </source>
</evidence>
<dbReference type="OrthoDB" id="97893at2759"/>
<name>A0A9W7CWF7_9STRA</name>
<dbReference type="SUPFAM" id="SSF101447">
    <property type="entry name" value="Formin homology 2 domain (FH2 domain)"/>
    <property type="match status" value="1"/>
</dbReference>
<dbReference type="Gene3D" id="1.20.58.2220">
    <property type="entry name" value="Formin, FH2 domain"/>
    <property type="match status" value="1"/>
</dbReference>
<dbReference type="AlphaFoldDB" id="A0A9W7CWF7"/>
<gene>
    <name evidence="1" type="ORF">Pfra01_001630400</name>
</gene>
<accession>A0A9W7CWF7</accession>
<proteinExistence type="predicted"/>
<protein>
    <submittedName>
        <fullName evidence="1">Unnamed protein product</fullName>
    </submittedName>
</protein>
<keyword evidence="2" id="KW-1185">Reference proteome</keyword>
<organism evidence="1 2">
    <name type="scientific">Phytophthora fragariaefolia</name>
    <dbReference type="NCBI Taxonomy" id="1490495"/>
    <lineage>
        <taxon>Eukaryota</taxon>
        <taxon>Sar</taxon>
        <taxon>Stramenopiles</taxon>
        <taxon>Oomycota</taxon>
        <taxon>Peronosporomycetes</taxon>
        <taxon>Peronosporales</taxon>
        <taxon>Peronosporaceae</taxon>
        <taxon>Phytophthora</taxon>
    </lineage>
</organism>
<sequence>MSFEENRTSFISEYLPEVDEKLRSFRGDLEKAMEVDLVEVQLQLNRLVAGLRPIQSFVNRSPSSSSGQSEDRDGKARDILYRFLADKRASLSDIESEYEVMELWGDKLLTVFGESKASCQISTILHSVIAVL</sequence>
<dbReference type="Proteomes" id="UP001165121">
    <property type="component" value="Unassembled WGS sequence"/>
</dbReference>
<reference evidence="1" key="1">
    <citation type="submission" date="2023-04" db="EMBL/GenBank/DDBJ databases">
        <title>Phytophthora fragariaefolia NBRC 109709.</title>
        <authorList>
            <person name="Ichikawa N."/>
            <person name="Sato H."/>
            <person name="Tonouchi N."/>
        </authorList>
    </citation>
    <scope>NUCLEOTIDE SEQUENCE</scope>
    <source>
        <strain evidence="1">NBRC 109709</strain>
    </source>
</reference>
<evidence type="ECO:0000313" key="1">
    <source>
        <dbReference type="EMBL" id="GMF45482.1"/>
    </source>
</evidence>